<comment type="caution">
    <text evidence="1">The sequence shown here is derived from an EMBL/GenBank/DDBJ whole genome shotgun (WGS) entry which is preliminary data.</text>
</comment>
<name>A0ABY2H7K3_9HYPO</name>
<evidence type="ECO:0000313" key="1">
    <source>
        <dbReference type="EMBL" id="TFB03497.1"/>
    </source>
</evidence>
<dbReference type="EMBL" id="PPTA01000005">
    <property type="protein sequence ID" value="TFB03497.1"/>
    <property type="molecule type" value="Genomic_DNA"/>
</dbReference>
<accession>A0ABY2H7K3</accession>
<organism evidence="1 2">
    <name type="scientific">Trichoderma ghanense</name>
    <dbReference type="NCBI Taxonomy" id="65468"/>
    <lineage>
        <taxon>Eukaryota</taxon>
        <taxon>Fungi</taxon>
        <taxon>Dikarya</taxon>
        <taxon>Ascomycota</taxon>
        <taxon>Pezizomycotina</taxon>
        <taxon>Sordariomycetes</taxon>
        <taxon>Hypocreomycetidae</taxon>
        <taxon>Hypocreales</taxon>
        <taxon>Hypocreaceae</taxon>
        <taxon>Trichoderma</taxon>
    </lineage>
</organism>
<dbReference type="GeneID" id="300576133"/>
<evidence type="ECO:0000313" key="2">
    <source>
        <dbReference type="Proteomes" id="UP001642720"/>
    </source>
</evidence>
<reference evidence="1 2" key="1">
    <citation type="submission" date="2018-01" db="EMBL/GenBank/DDBJ databases">
        <title>Genome characterization of the sugarcane-associated fungus Trichoderma ghanense CCMA-1212 and their application in lignocelulose bioconversion.</title>
        <authorList>
            <person name="Steindorff A.S."/>
            <person name="Mendes T.D."/>
            <person name="Vilela E.S.D."/>
            <person name="Rodrigues D.S."/>
            <person name="Formighieri E.F."/>
            <person name="Melo I.S."/>
            <person name="Favaro L.C.L."/>
        </authorList>
    </citation>
    <scope>NUCLEOTIDE SEQUENCE [LARGE SCALE GENOMIC DNA]</scope>
    <source>
        <strain evidence="1 2">CCMA-1212</strain>
    </source>
</reference>
<sequence length="322" mass="37184">MPPIRRSSRLASPSPPWETLPLTQLIQQRCRERVLVDPLEWTDVHLELLQCRFEEAPPTPLRKEHEDKVDKMLLPPKYHRAVEGLPTASQAGERESLIRTIISSNGSPLFRGGDPIAFYYNRLLVRDLPGCQSFISSRYSTDRAWGTAWRAPIALVTVDCEALAHHRFEQMEPYRGRRWSQATNGVHLRQAKRITPSNRLRDPYLVAILIAIAFQQRQKTTSRIRSKASYWPQVLMTDRGDECVHLFAAHISSDYLNKFDFPSSEPRKSAQHPLVVHHLPVQIKPYDTFRRRLLTVLLNTAEYCTGVPVPRSSRLSRPVWLR</sequence>
<keyword evidence="2" id="KW-1185">Reference proteome</keyword>
<protein>
    <submittedName>
        <fullName evidence="1">Uncharacterized protein</fullName>
    </submittedName>
</protein>
<dbReference type="RefSeq" id="XP_073559698.1">
    <property type="nucleotide sequence ID" value="XM_073701683.1"/>
</dbReference>
<proteinExistence type="predicted"/>
<gene>
    <name evidence="1" type="ORF">CCMA1212_004376</name>
</gene>
<dbReference type="Proteomes" id="UP001642720">
    <property type="component" value="Unassembled WGS sequence"/>
</dbReference>